<proteinExistence type="inferred from homology"/>
<dbReference type="VEuPathDB" id="FungiDB:VP01_395g8"/>
<gene>
    <name evidence="13" type="ORF">VP01_395g8</name>
</gene>
<dbReference type="InterPro" id="IPR019154">
    <property type="entry name" value="Arb2-like_domain"/>
</dbReference>
<evidence type="ECO:0000256" key="3">
    <source>
        <dbReference type="ARBA" id="ARBA00012111"/>
    </source>
</evidence>
<feature type="region of interest" description="Disordered" evidence="10">
    <location>
        <begin position="36"/>
        <end position="74"/>
    </location>
</feature>
<evidence type="ECO:0000256" key="9">
    <source>
        <dbReference type="ARBA" id="ARBA00023242"/>
    </source>
</evidence>
<keyword evidence="4" id="KW-0678">Repressor</keyword>
<dbReference type="SMR" id="A0A0L6UT84"/>
<dbReference type="SUPFAM" id="SSF52768">
    <property type="entry name" value="Arginase/deacetylase"/>
    <property type="match status" value="2"/>
</dbReference>
<organism evidence="13 14">
    <name type="scientific">Puccinia sorghi</name>
    <dbReference type="NCBI Taxonomy" id="27349"/>
    <lineage>
        <taxon>Eukaryota</taxon>
        <taxon>Fungi</taxon>
        <taxon>Dikarya</taxon>
        <taxon>Basidiomycota</taxon>
        <taxon>Pucciniomycotina</taxon>
        <taxon>Pucciniomycetes</taxon>
        <taxon>Pucciniales</taxon>
        <taxon>Pucciniaceae</taxon>
        <taxon>Puccinia</taxon>
    </lineage>
</organism>
<dbReference type="STRING" id="27349.A0A0L6UT84"/>
<dbReference type="Pfam" id="PF00850">
    <property type="entry name" value="Hist_deacetyl"/>
    <property type="match status" value="3"/>
</dbReference>
<protein>
    <recommendedName>
        <fullName evidence="3">histone deacetylase</fullName>
        <ecNumber evidence="3">3.5.1.98</ecNumber>
    </recommendedName>
</protein>
<dbReference type="Proteomes" id="UP000037035">
    <property type="component" value="Unassembled WGS sequence"/>
</dbReference>
<reference evidence="13 14" key="1">
    <citation type="submission" date="2015-08" db="EMBL/GenBank/DDBJ databases">
        <title>Next Generation Sequencing and Analysis of the Genome of Puccinia sorghi L Schw, the Causal Agent of Maize Common Rust.</title>
        <authorList>
            <person name="Rochi L."/>
            <person name="Burguener G."/>
            <person name="Darino M."/>
            <person name="Turjanski A."/>
            <person name="Kreff E."/>
            <person name="Dieguez M.J."/>
            <person name="Sacco F."/>
        </authorList>
    </citation>
    <scope>NUCLEOTIDE SEQUENCE [LARGE SCALE GENOMIC DNA]</scope>
    <source>
        <strain evidence="13 14">RO10H11247</strain>
    </source>
</reference>
<evidence type="ECO:0000256" key="5">
    <source>
        <dbReference type="ARBA" id="ARBA00022801"/>
    </source>
</evidence>
<evidence type="ECO:0000259" key="12">
    <source>
        <dbReference type="Pfam" id="PF09757"/>
    </source>
</evidence>
<evidence type="ECO:0000256" key="8">
    <source>
        <dbReference type="ARBA" id="ARBA00023163"/>
    </source>
</evidence>
<feature type="compositionally biased region" description="Polar residues" evidence="10">
    <location>
        <begin position="38"/>
        <end position="51"/>
    </location>
</feature>
<evidence type="ECO:0000256" key="1">
    <source>
        <dbReference type="ARBA" id="ARBA00004123"/>
    </source>
</evidence>
<feature type="domain" description="Histone deacetylase" evidence="11">
    <location>
        <begin position="317"/>
        <end position="404"/>
    </location>
</feature>
<dbReference type="AlphaFoldDB" id="A0A0L6UT84"/>
<feature type="region of interest" description="Disordered" evidence="10">
    <location>
        <begin position="838"/>
        <end position="900"/>
    </location>
</feature>
<dbReference type="Pfam" id="PF09757">
    <property type="entry name" value="Arb2-like"/>
    <property type="match status" value="1"/>
</dbReference>
<keyword evidence="14" id="KW-1185">Reference proteome</keyword>
<evidence type="ECO:0000313" key="14">
    <source>
        <dbReference type="Proteomes" id="UP000037035"/>
    </source>
</evidence>
<keyword evidence="9" id="KW-0539">Nucleus</keyword>
<keyword evidence="8" id="KW-0804">Transcription</keyword>
<keyword evidence="7" id="KW-0805">Transcription regulation</keyword>
<feature type="domain" description="Histone deacetylase" evidence="11">
    <location>
        <begin position="425"/>
        <end position="489"/>
    </location>
</feature>
<accession>A0A0L6UT84</accession>
<evidence type="ECO:0000256" key="6">
    <source>
        <dbReference type="ARBA" id="ARBA00022853"/>
    </source>
</evidence>
<feature type="domain" description="Histone deacetylase" evidence="11">
    <location>
        <begin position="146"/>
        <end position="288"/>
    </location>
</feature>
<dbReference type="Gene3D" id="3.40.800.20">
    <property type="entry name" value="Histone deacetylase domain"/>
    <property type="match status" value="1"/>
</dbReference>
<dbReference type="InterPro" id="IPR037138">
    <property type="entry name" value="His_deacetylse_dom_sf"/>
</dbReference>
<feature type="domain" description="Arb2-like" evidence="12">
    <location>
        <begin position="570"/>
        <end position="838"/>
    </location>
</feature>
<dbReference type="PANTHER" id="PTHR10625:SF5">
    <property type="entry name" value="HISTONE DEACETYLASE"/>
    <property type="match status" value="1"/>
</dbReference>
<evidence type="ECO:0000256" key="4">
    <source>
        <dbReference type="ARBA" id="ARBA00022491"/>
    </source>
</evidence>
<keyword evidence="5" id="KW-0378">Hydrolase</keyword>
<evidence type="ECO:0000313" key="13">
    <source>
        <dbReference type="EMBL" id="KNZ51432.1"/>
    </source>
</evidence>
<comment type="similarity">
    <text evidence="2">Belongs to the histone deacetylase family. HD type 2 subfamily.</text>
</comment>
<evidence type="ECO:0000256" key="7">
    <source>
        <dbReference type="ARBA" id="ARBA00023015"/>
    </source>
</evidence>
<sequence length="900" mass="100881">MGLLFSGADGAPFVAQLDGPFSVSRLTSLRNLTRRKTNQLNAKESSVSQRWPTRMRTDDPGQLPTSLPSLPPHPSRPVLESAILSRCSNTGSPMSLSTQSKIRTMRMRNPKGPQEFRESWPMFQVEESSIHHILSILSLHIPLLASLCWEKLTAHLVHVQIRRATKEEIMLVHSEGHWKRIEETACELCSTMSLQDLKDRSAYFQRLSLYVNAQTFDCARLSCGGVIEMCRAVMDGKIKNGFAVVRPPGHHSEPEDPSGFCVFNNAAISAKWLRTVYPDKVKKVLLVDCPFIFIARKTRFNRSHFISLYLWTHNILGNGIQRAFYHDSSVLYISIHRFLQDNRTEYFYPGNDWGGSNRVGEGNGQGFTVNIPWPEGGMCDADYIYAFQRLVMPIAMEFDPDFVIGMRILRFSLIINHLSMGLTGKLLAVSAGFDAAKNDPLGECNVTPEGFAHMTHMVSSLAHGKTVLALEGGYHLESLALSATECIKVLMGEAPPKLGCPMVASDVATETVDECLKIQSAFWKSLPRQGLSAKYELEMDGLSIPLGGKHADFRFEIFSPGPEILFWVFTDVLKMHRSYDLYETHGLCTIPLHDQQISGLSKSYQNQIMVTNNVYDSKTLVLFMHDLGSLRNEIFTESTNLQDENNALIAYNKILMDWIQNNDYGLIDVQVLPSYISDLAMDALAKKVEQTRTLKRMVNWIWNQFISSVQSHILTRDQLSDCQNLVLICVGEGCRALPVLCDIKEIPAKLKASAHIPSLRQLPLKLMDCAWHKDVSCFYIIILISAAFLASSEEDRVAVESGAHQYPYGTVTMTDKFRPSQILRSEWEKITEFIQGKLGLNHTPNDNMPSNDPLKHNGSDSQHPPNGILPKPHNPVDQTPSGPPGLVPQNHPTTIAMDLD</sequence>
<keyword evidence="6" id="KW-0156">Chromatin regulator</keyword>
<dbReference type="GO" id="GO:0000118">
    <property type="term" value="C:histone deacetylase complex"/>
    <property type="evidence" value="ECO:0007669"/>
    <property type="project" value="TreeGrafter"/>
</dbReference>
<comment type="caution">
    <text evidence="13">The sequence shown here is derived from an EMBL/GenBank/DDBJ whole genome shotgun (WGS) entry which is preliminary data.</text>
</comment>
<dbReference type="GO" id="GO:0040029">
    <property type="term" value="P:epigenetic regulation of gene expression"/>
    <property type="evidence" value="ECO:0007669"/>
    <property type="project" value="TreeGrafter"/>
</dbReference>
<dbReference type="EC" id="3.5.1.98" evidence="3"/>
<dbReference type="InterPro" id="IPR023801">
    <property type="entry name" value="His_deacetylse_dom"/>
</dbReference>
<evidence type="ECO:0000256" key="2">
    <source>
        <dbReference type="ARBA" id="ARBA00007738"/>
    </source>
</evidence>
<name>A0A0L6UT84_9BASI</name>
<dbReference type="OrthoDB" id="424012at2759"/>
<dbReference type="GO" id="GO:0141221">
    <property type="term" value="F:histone deacetylase activity, hydrolytic mechanism"/>
    <property type="evidence" value="ECO:0007669"/>
    <property type="project" value="UniProtKB-EC"/>
</dbReference>
<comment type="subcellular location">
    <subcellularLocation>
        <location evidence="1">Nucleus</location>
    </subcellularLocation>
</comment>
<dbReference type="EMBL" id="LAVV01009012">
    <property type="protein sequence ID" value="KNZ51432.1"/>
    <property type="molecule type" value="Genomic_DNA"/>
</dbReference>
<dbReference type="InterPro" id="IPR023696">
    <property type="entry name" value="Ureohydrolase_dom_sf"/>
</dbReference>
<dbReference type="PANTHER" id="PTHR10625">
    <property type="entry name" value="HISTONE DEACETYLASE HDAC1-RELATED"/>
    <property type="match status" value="1"/>
</dbReference>
<evidence type="ECO:0000259" key="11">
    <source>
        <dbReference type="Pfam" id="PF00850"/>
    </source>
</evidence>
<evidence type="ECO:0000256" key="10">
    <source>
        <dbReference type="SAM" id="MobiDB-lite"/>
    </source>
</evidence>